<dbReference type="PANTHER" id="PTHR37811">
    <property type="entry name" value="BLL5343 PROTEIN"/>
    <property type="match status" value="1"/>
</dbReference>
<keyword evidence="1" id="KW-0560">Oxidoreductase</keyword>
<dbReference type="InterPro" id="IPR011008">
    <property type="entry name" value="Dimeric_a/b-barrel"/>
</dbReference>
<dbReference type="GO" id="GO:0004497">
    <property type="term" value="F:monooxygenase activity"/>
    <property type="evidence" value="ECO:0007669"/>
    <property type="project" value="UniProtKB-KW"/>
</dbReference>
<name>A0A101NKZ8_9ACTN</name>
<organism evidence="1 2">
    <name type="scientific">Streptomyces cellostaticus</name>
    <dbReference type="NCBI Taxonomy" id="67285"/>
    <lineage>
        <taxon>Bacteria</taxon>
        <taxon>Bacillati</taxon>
        <taxon>Actinomycetota</taxon>
        <taxon>Actinomycetes</taxon>
        <taxon>Kitasatosporales</taxon>
        <taxon>Streptomycetaceae</taxon>
        <taxon>Streptomyces</taxon>
    </lineage>
</organism>
<dbReference type="STRING" id="67285.AQI88_19500"/>
<proteinExistence type="predicted"/>
<evidence type="ECO:0000313" key="1">
    <source>
        <dbReference type="EMBL" id="KUM95100.1"/>
    </source>
</evidence>
<evidence type="ECO:0000313" key="2">
    <source>
        <dbReference type="Proteomes" id="UP000054241"/>
    </source>
</evidence>
<dbReference type="InterPro" id="IPR052936">
    <property type="entry name" value="Jasmonate_Hydroxylase-like"/>
</dbReference>
<dbReference type="Gene3D" id="3.30.70.100">
    <property type="match status" value="1"/>
</dbReference>
<protein>
    <submittedName>
        <fullName evidence="1">Antibiotic biosynthesis monooxygenase</fullName>
    </submittedName>
</protein>
<sequence length="126" mass="14081">MSEQSVAPVSPVPVPVPTPTPAFEPPYYAVVFASNRTDRDTDGYTHTAHRLSDLVRGIPGFLGEDSAHTPGGLAISVAYFRDLAGIEAWRRDPEHLAAKQRGRERWYEQYVIHIARVEHSHGFTRT</sequence>
<keyword evidence="1" id="KW-0503">Monooxygenase</keyword>
<dbReference type="EMBL" id="LMWL01000034">
    <property type="protein sequence ID" value="KUM95100.1"/>
    <property type="molecule type" value="Genomic_DNA"/>
</dbReference>
<comment type="caution">
    <text evidence="1">The sequence shown here is derived from an EMBL/GenBank/DDBJ whole genome shotgun (WGS) entry which is preliminary data.</text>
</comment>
<dbReference type="OrthoDB" id="9797060at2"/>
<dbReference type="SUPFAM" id="SSF54909">
    <property type="entry name" value="Dimeric alpha+beta barrel"/>
    <property type="match status" value="1"/>
</dbReference>
<gene>
    <name evidence="1" type="ORF">AQI88_19500</name>
</gene>
<dbReference type="PANTHER" id="PTHR37811:SF2">
    <property type="entry name" value="ABM DOMAIN-CONTAINING PROTEIN"/>
    <property type="match status" value="1"/>
</dbReference>
<dbReference type="RefSeq" id="WP_067000931.1">
    <property type="nucleotide sequence ID" value="NZ_BNDU01000006.1"/>
</dbReference>
<dbReference type="Proteomes" id="UP000054241">
    <property type="component" value="Unassembled WGS sequence"/>
</dbReference>
<keyword evidence="2" id="KW-1185">Reference proteome</keyword>
<dbReference type="AlphaFoldDB" id="A0A101NKZ8"/>
<accession>A0A101NKZ8</accession>
<reference evidence="1 2" key="1">
    <citation type="submission" date="2015-10" db="EMBL/GenBank/DDBJ databases">
        <title>Draft genome sequence of Streptomyces cellostaticus DSM 40189, type strain for the species Streptomyces cellostaticus.</title>
        <authorList>
            <person name="Ruckert C."/>
            <person name="Winkler A."/>
            <person name="Kalinowski J."/>
            <person name="Kampfer P."/>
            <person name="Glaeser S."/>
        </authorList>
    </citation>
    <scope>NUCLEOTIDE SEQUENCE [LARGE SCALE GENOMIC DNA]</scope>
    <source>
        <strain evidence="1 2">DSM 40189</strain>
    </source>
</reference>